<sequence>MKRYIKSRIILIIMSCSLLLNSCESLIDVGPDSNFTFDNFWNSKEEAEAAVLGIYNQMQVALKANYAYWGDARGGLLTRDNSSDQAERLTTNLLNSGMSSASWDPLYIWIGYANYCIKNIPKVVDKTFTDAQRSALLSEAYWARALAYFYVARIWESAPLVTEPTTSTEDEMFVKQVSSEKLLEQVLSDLDMARIGIVKDYAKDNRKNRGRATLSAFYALRVDVLMWMHEYEEAVIYADSLKNAMGNISYDYVAPADWGKMFKSATNEAGAGNSKESIFELQFSQEEFSTSGFNGRWTGYCDFRPNLTCLELFANRQNEGDIRVAETIKDVKSETTEIWKYTGKNFPSGGIHDNNLIIYRWPDIQLLKAEALNRLGKRIEAIEIVETLRAKRFGRITPLTNINKNSMDEVELAILEERAIEFLAEGKRWFDVVRTGRVDELVNPTLTTKITDPYNYYWPVGTSVMRVNPNLVQNPYYQSTGE</sequence>
<feature type="signal peptide" evidence="6">
    <location>
        <begin position="1"/>
        <end position="22"/>
    </location>
</feature>
<dbReference type="OrthoDB" id="1016139at2"/>
<feature type="chain" id="PRO_5017004035" evidence="6">
    <location>
        <begin position="23"/>
        <end position="482"/>
    </location>
</feature>
<evidence type="ECO:0000259" key="8">
    <source>
        <dbReference type="Pfam" id="PF14322"/>
    </source>
</evidence>
<dbReference type="Proteomes" id="UP000254424">
    <property type="component" value="Unassembled WGS sequence"/>
</dbReference>
<dbReference type="Gene3D" id="1.25.40.390">
    <property type="match status" value="1"/>
</dbReference>
<evidence type="ECO:0000256" key="2">
    <source>
        <dbReference type="ARBA" id="ARBA00006275"/>
    </source>
</evidence>
<feature type="domain" description="RagB/SusD" evidence="7">
    <location>
        <begin position="344"/>
        <end position="477"/>
    </location>
</feature>
<dbReference type="InterPro" id="IPR011990">
    <property type="entry name" value="TPR-like_helical_dom_sf"/>
</dbReference>
<evidence type="ECO:0000256" key="1">
    <source>
        <dbReference type="ARBA" id="ARBA00004442"/>
    </source>
</evidence>
<dbReference type="SUPFAM" id="SSF48452">
    <property type="entry name" value="TPR-like"/>
    <property type="match status" value="1"/>
</dbReference>
<dbReference type="RefSeq" id="WP_004289711.1">
    <property type="nucleotide sequence ID" value="NZ_CABKNQ010000019.1"/>
</dbReference>
<dbReference type="STRING" id="483216.BACEGG_01414"/>
<dbReference type="GeneID" id="93070500"/>
<dbReference type="AlphaFoldDB" id="A0A380YL39"/>
<dbReference type="EMBL" id="UFSX01000001">
    <property type="protein sequence ID" value="SUV28608.1"/>
    <property type="molecule type" value="Genomic_DNA"/>
</dbReference>
<evidence type="ECO:0000256" key="3">
    <source>
        <dbReference type="ARBA" id="ARBA00022729"/>
    </source>
</evidence>
<gene>
    <name evidence="9" type="ORF">NCTC11155_00559</name>
</gene>
<evidence type="ECO:0000256" key="6">
    <source>
        <dbReference type="SAM" id="SignalP"/>
    </source>
</evidence>
<dbReference type="InterPro" id="IPR033985">
    <property type="entry name" value="SusD-like_N"/>
</dbReference>
<dbReference type="Pfam" id="PF07980">
    <property type="entry name" value="SusD_RagB"/>
    <property type="match status" value="1"/>
</dbReference>
<protein>
    <submittedName>
        <fullName evidence="9">SusD family</fullName>
    </submittedName>
</protein>
<evidence type="ECO:0000259" key="7">
    <source>
        <dbReference type="Pfam" id="PF07980"/>
    </source>
</evidence>
<accession>A0A380YL39</accession>
<keyword evidence="3 6" id="KW-0732">Signal</keyword>
<dbReference type="CDD" id="cd08977">
    <property type="entry name" value="SusD"/>
    <property type="match status" value="1"/>
</dbReference>
<keyword evidence="5" id="KW-0998">Cell outer membrane</keyword>
<dbReference type="GO" id="GO:0009279">
    <property type="term" value="C:cell outer membrane"/>
    <property type="evidence" value="ECO:0007669"/>
    <property type="project" value="UniProtKB-SubCell"/>
</dbReference>
<dbReference type="InterPro" id="IPR012944">
    <property type="entry name" value="SusD_RagB_dom"/>
</dbReference>
<organism evidence="9 10">
    <name type="scientific">Bacteroides eggerthii</name>
    <dbReference type="NCBI Taxonomy" id="28111"/>
    <lineage>
        <taxon>Bacteria</taxon>
        <taxon>Pseudomonadati</taxon>
        <taxon>Bacteroidota</taxon>
        <taxon>Bacteroidia</taxon>
        <taxon>Bacteroidales</taxon>
        <taxon>Bacteroidaceae</taxon>
        <taxon>Bacteroides</taxon>
    </lineage>
</organism>
<comment type="similarity">
    <text evidence="2">Belongs to the SusD family.</text>
</comment>
<name>A0A380YL39_9BACE</name>
<reference evidence="9 10" key="1">
    <citation type="submission" date="2018-06" db="EMBL/GenBank/DDBJ databases">
        <authorList>
            <consortium name="Pathogen Informatics"/>
            <person name="Doyle S."/>
        </authorList>
    </citation>
    <scope>NUCLEOTIDE SEQUENCE [LARGE SCALE GENOMIC DNA]</scope>
    <source>
        <strain evidence="9 10">NCTC11155</strain>
    </source>
</reference>
<comment type="subcellular location">
    <subcellularLocation>
        <location evidence="1">Cell outer membrane</location>
    </subcellularLocation>
</comment>
<evidence type="ECO:0000313" key="10">
    <source>
        <dbReference type="Proteomes" id="UP000254424"/>
    </source>
</evidence>
<feature type="domain" description="SusD-like N-terminal" evidence="8">
    <location>
        <begin position="42"/>
        <end position="219"/>
    </location>
</feature>
<keyword evidence="4" id="KW-0472">Membrane</keyword>
<evidence type="ECO:0000256" key="5">
    <source>
        <dbReference type="ARBA" id="ARBA00023237"/>
    </source>
</evidence>
<dbReference type="Pfam" id="PF14322">
    <property type="entry name" value="SusD-like_3"/>
    <property type="match status" value="1"/>
</dbReference>
<evidence type="ECO:0000313" key="9">
    <source>
        <dbReference type="EMBL" id="SUV28608.1"/>
    </source>
</evidence>
<evidence type="ECO:0000256" key="4">
    <source>
        <dbReference type="ARBA" id="ARBA00023136"/>
    </source>
</evidence>
<proteinExistence type="inferred from homology"/>